<evidence type="ECO:0000256" key="5">
    <source>
        <dbReference type="ARBA" id="ARBA00023136"/>
    </source>
</evidence>
<feature type="transmembrane region" description="Helical" evidence="6">
    <location>
        <begin position="222"/>
        <end position="244"/>
    </location>
</feature>
<evidence type="ECO:0000256" key="2">
    <source>
        <dbReference type="ARBA" id="ARBA00022475"/>
    </source>
</evidence>
<feature type="transmembrane region" description="Helical" evidence="6">
    <location>
        <begin position="39"/>
        <end position="62"/>
    </location>
</feature>
<feature type="transmembrane region" description="Helical" evidence="6">
    <location>
        <begin position="327"/>
        <end position="350"/>
    </location>
</feature>
<keyword evidence="3 6" id="KW-0812">Transmembrane</keyword>
<evidence type="ECO:0000256" key="3">
    <source>
        <dbReference type="ARBA" id="ARBA00022692"/>
    </source>
</evidence>
<feature type="transmembrane region" description="Helical" evidence="6">
    <location>
        <begin position="388"/>
        <end position="408"/>
    </location>
</feature>
<reference evidence="7 8" key="1">
    <citation type="submission" date="2022-11" db="EMBL/GenBank/DDBJ databases">
        <title>Study of microbial diversity in lake waters.</title>
        <authorList>
            <person name="Zhang J."/>
        </authorList>
    </citation>
    <scope>NUCLEOTIDE SEQUENCE [LARGE SCALE GENOMIC DNA]</scope>
    <source>
        <strain evidence="7 8">DT12</strain>
    </source>
</reference>
<organism evidence="7 8">
    <name type="scientific">Tumebacillus lacus</name>
    <dbReference type="NCBI Taxonomy" id="2995335"/>
    <lineage>
        <taxon>Bacteria</taxon>
        <taxon>Bacillati</taxon>
        <taxon>Bacillota</taxon>
        <taxon>Bacilli</taxon>
        <taxon>Bacillales</taxon>
        <taxon>Alicyclobacillaceae</taxon>
        <taxon>Tumebacillus</taxon>
    </lineage>
</organism>
<keyword evidence="8" id="KW-1185">Reference proteome</keyword>
<feature type="transmembrane region" description="Helical" evidence="6">
    <location>
        <begin position="116"/>
        <end position="137"/>
    </location>
</feature>
<keyword evidence="4 6" id="KW-1133">Transmembrane helix</keyword>
<comment type="subcellular location">
    <subcellularLocation>
        <location evidence="1">Cell membrane</location>
        <topology evidence="1">Multi-pass membrane protein</topology>
    </subcellularLocation>
</comment>
<feature type="transmembrane region" description="Helical" evidence="6">
    <location>
        <begin position="295"/>
        <end position="315"/>
    </location>
</feature>
<dbReference type="InterPro" id="IPR050833">
    <property type="entry name" value="Poly_Biosynth_Transport"/>
</dbReference>
<feature type="transmembrane region" description="Helical" evidence="6">
    <location>
        <begin position="362"/>
        <end position="382"/>
    </location>
</feature>
<evidence type="ECO:0000313" key="7">
    <source>
        <dbReference type="EMBL" id="MCX7569991.1"/>
    </source>
</evidence>
<evidence type="ECO:0000256" key="1">
    <source>
        <dbReference type="ARBA" id="ARBA00004651"/>
    </source>
</evidence>
<feature type="transmembrane region" description="Helical" evidence="6">
    <location>
        <begin position="74"/>
        <end position="96"/>
    </location>
</feature>
<evidence type="ECO:0000256" key="6">
    <source>
        <dbReference type="SAM" id="Phobius"/>
    </source>
</evidence>
<dbReference type="PANTHER" id="PTHR30250:SF11">
    <property type="entry name" value="O-ANTIGEN TRANSPORTER-RELATED"/>
    <property type="match status" value="1"/>
</dbReference>
<comment type="caution">
    <text evidence="7">The sequence shown here is derived from an EMBL/GenBank/DDBJ whole genome shotgun (WGS) entry which is preliminary data.</text>
</comment>
<feature type="transmembrane region" description="Helical" evidence="6">
    <location>
        <begin position="250"/>
        <end position="274"/>
    </location>
</feature>
<dbReference type="PANTHER" id="PTHR30250">
    <property type="entry name" value="PST FAMILY PREDICTED COLANIC ACID TRANSPORTER"/>
    <property type="match status" value="1"/>
</dbReference>
<feature type="transmembrane region" description="Helical" evidence="6">
    <location>
        <begin position="12"/>
        <end position="33"/>
    </location>
</feature>
<proteinExistence type="predicted"/>
<dbReference type="RefSeq" id="WP_267151239.1">
    <property type="nucleotide sequence ID" value="NZ_JAPMLT010000003.1"/>
</dbReference>
<keyword evidence="5 6" id="KW-0472">Membrane</keyword>
<feature type="transmembrane region" description="Helical" evidence="6">
    <location>
        <begin position="174"/>
        <end position="196"/>
    </location>
</feature>
<gene>
    <name evidence="7" type="ORF">OS242_08435</name>
</gene>
<dbReference type="EMBL" id="JAPMLT010000003">
    <property type="protein sequence ID" value="MCX7569991.1"/>
    <property type="molecule type" value="Genomic_DNA"/>
</dbReference>
<keyword evidence="2" id="KW-1003">Cell membrane</keyword>
<accession>A0ABT3X318</accession>
<evidence type="ECO:0000256" key="4">
    <source>
        <dbReference type="ARBA" id="ARBA00022989"/>
    </source>
</evidence>
<dbReference type="Pfam" id="PF01943">
    <property type="entry name" value="Polysacc_synt"/>
    <property type="match status" value="1"/>
</dbReference>
<dbReference type="Proteomes" id="UP001208017">
    <property type="component" value="Unassembled WGS sequence"/>
</dbReference>
<evidence type="ECO:0000313" key="8">
    <source>
        <dbReference type="Proteomes" id="UP001208017"/>
    </source>
</evidence>
<dbReference type="InterPro" id="IPR002797">
    <property type="entry name" value="Polysacc_synth"/>
</dbReference>
<protein>
    <submittedName>
        <fullName evidence="7">Oligosaccharide flippase family protein</fullName>
    </submittedName>
</protein>
<sequence length="446" mass="49805">MTPMMRILGTLFYKFFGAGLSFLIAILTANYLGPTGRGYLTATITNFSYYSPIVGSFSEYIPYGINKQKHDPRLVFSTALWFATILVSFLLAVALLGTPWLWNGFGPFEAMKTRTIWFALLVAPFSVFHVYVTRLIWGLDQHEWLNRLNTVQSLLFIPLLTGAVLFAPTDEQTLYAMGAWFLSFAVTATVSAYVAIRHGGVTLIPRPDLKIRREMFRYGTQLMGARLLTITNMRIDFYIVFFLIGVQESGVYSIAVTIAEMLMLVSGSILQVVMPRVSSLAEKDSSLLTARTFRHTAIILLVAMLGFYIVMPWLIPRVFGEAFAPAVQNLMILLPGAALLGLATILTTFFTNQLGRPKLLMALEAISIVVNLSIALLLIPHLGAHGAAFAKVSANAAIFLFSIGYFAYVTRYPAWKLFVLQPDEIDQYKRLLRKITDKITKKKTNS</sequence>
<feature type="transmembrane region" description="Helical" evidence="6">
    <location>
        <begin position="149"/>
        <end position="168"/>
    </location>
</feature>
<name>A0ABT3X318_9BACL</name>